<dbReference type="PANTHER" id="PTHR23150">
    <property type="entry name" value="SULFATASE MODIFYING FACTOR 1, 2"/>
    <property type="match status" value="1"/>
</dbReference>
<sequence length="400" mass="47865">MERHSDHRQHTLEHENISLKEKYLFIRKYSEEICKPLEQEDYVVQPTVDVSPPKWHLAHTTWFFEEFILCKYDKDYKRFNSKFSYLFNSYYNTVGDRVLRLDRGNMSRPTVEEIYQYRKYVDDHMLELLDYLPAEANYVLEVGFNHEQQHQELLFTDIKYILGHNPLFPPYKTGFVETLYPEINNTFAFIPEGEYTIGYSGYGFSYDNEHGVHRVLLKPYHIRKSLVTNQEYLDFINDGGYTRWEYWHSDGWEWVKQNNITAPLYWYSIEGKWYRYSLSGLETLNRDEPVTHISFYEASALAAWKGMRLPTEFEWEAAADQFNWGQRWEHTNSAYLPYPGYSKPDGALGEYNGKFMVNTMVLRGASVATPPNHSRKSYRNFFYPQLRWQFNGIRLCKDNQ</sequence>
<comment type="pathway">
    <text evidence="3">Amino-acid biosynthesis; ergothioneine biosynthesis.</text>
</comment>
<proteinExistence type="predicted"/>
<dbReference type="InterPro" id="IPR016187">
    <property type="entry name" value="CTDL_fold"/>
</dbReference>
<comment type="caution">
    <text evidence="6">The sequence shown here is derived from an EMBL/GenBank/DDBJ whole genome shotgun (WGS) entry which is preliminary data.</text>
</comment>
<accession>A0ABS5VS10</accession>
<dbReference type="InterPro" id="IPR005532">
    <property type="entry name" value="SUMF_dom"/>
</dbReference>
<dbReference type="Proteomes" id="UP000772618">
    <property type="component" value="Unassembled WGS sequence"/>
</dbReference>
<evidence type="ECO:0000313" key="7">
    <source>
        <dbReference type="Proteomes" id="UP000772618"/>
    </source>
</evidence>
<dbReference type="InterPro" id="IPR024775">
    <property type="entry name" value="DinB-like"/>
</dbReference>
<evidence type="ECO:0000259" key="4">
    <source>
        <dbReference type="Pfam" id="PF03781"/>
    </source>
</evidence>
<dbReference type="InterPro" id="IPR017806">
    <property type="entry name" value="EgtB"/>
</dbReference>
<dbReference type="InterPro" id="IPR042095">
    <property type="entry name" value="SUMF_sf"/>
</dbReference>
<dbReference type="Pfam" id="PF12867">
    <property type="entry name" value="DinB_2"/>
    <property type="match status" value="1"/>
</dbReference>
<evidence type="ECO:0000259" key="5">
    <source>
        <dbReference type="Pfam" id="PF12867"/>
    </source>
</evidence>
<dbReference type="SUPFAM" id="SSF56436">
    <property type="entry name" value="C-type lectin-like"/>
    <property type="match status" value="1"/>
</dbReference>
<protein>
    <submittedName>
        <fullName evidence="6">Ergothioneine biosynthesis protein EgtB</fullName>
    </submittedName>
</protein>
<keyword evidence="1" id="KW-0560">Oxidoreductase</keyword>
<evidence type="ECO:0000256" key="2">
    <source>
        <dbReference type="ARBA" id="ARBA00023004"/>
    </source>
</evidence>
<evidence type="ECO:0000313" key="6">
    <source>
        <dbReference type="EMBL" id="MBT1703823.1"/>
    </source>
</evidence>
<name>A0ABS5VS10_9BACT</name>
<dbReference type="NCBIfam" id="TIGR03440">
    <property type="entry name" value="egtB_TIGR03440"/>
    <property type="match status" value="1"/>
</dbReference>
<dbReference type="Gene3D" id="3.90.1580.10">
    <property type="entry name" value="paralog of FGE (formylglycine-generating enzyme)"/>
    <property type="match status" value="2"/>
</dbReference>
<dbReference type="PANTHER" id="PTHR23150:SF36">
    <property type="entry name" value="HERCYNINE OXYGENASE"/>
    <property type="match status" value="1"/>
</dbReference>
<reference evidence="6 7" key="1">
    <citation type="submission" date="2021-05" db="EMBL/GenBank/DDBJ databases">
        <title>A Polyphasic approach of four new species of the genus Ohtaekwangia: Ohtaekwangia histidinii sp. nov., Ohtaekwangia cretensis sp. nov., Ohtaekwangia indiensis sp. nov., Ohtaekwangia reichenbachii sp. nov. from diverse environment.</title>
        <authorList>
            <person name="Octaviana S."/>
        </authorList>
    </citation>
    <scope>NUCLEOTIDE SEQUENCE [LARGE SCALE GENOMIC DNA]</scope>
    <source>
        <strain evidence="6 7">PWU20</strain>
    </source>
</reference>
<dbReference type="InterPro" id="IPR051043">
    <property type="entry name" value="Sulfatase_Mod_Factor_Kinase"/>
</dbReference>
<gene>
    <name evidence="6" type="primary">egtB</name>
    <name evidence="6" type="ORF">KK060_11060</name>
</gene>
<keyword evidence="2" id="KW-0408">Iron</keyword>
<dbReference type="RefSeq" id="WP_254153785.1">
    <property type="nucleotide sequence ID" value="NZ_JAHESD010000021.1"/>
</dbReference>
<feature type="domain" description="DinB-like" evidence="5">
    <location>
        <begin position="27"/>
        <end position="135"/>
    </location>
</feature>
<dbReference type="EMBL" id="JAHESD010000021">
    <property type="protein sequence ID" value="MBT1703823.1"/>
    <property type="molecule type" value="Genomic_DNA"/>
</dbReference>
<dbReference type="Pfam" id="PF03781">
    <property type="entry name" value="FGE-sulfatase"/>
    <property type="match status" value="1"/>
</dbReference>
<organism evidence="6 7">
    <name type="scientific">Chryseosolibacter indicus</name>
    <dbReference type="NCBI Taxonomy" id="2782351"/>
    <lineage>
        <taxon>Bacteria</taxon>
        <taxon>Pseudomonadati</taxon>
        <taxon>Bacteroidota</taxon>
        <taxon>Cytophagia</taxon>
        <taxon>Cytophagales</taxon>
        <taxon>Chryseotaleaceae</taxon>
        <taxon>Chryseosolibacter</taxon>
    </lineage>
</organism>
<evidence type="ECO:0000256" key="3">
    <source>
        <dbReference type="ARBA" id="ARBA00037882"/>
    </source>
</evidence>
<keyword evidence="7" id="KW-1185">Reference proteome</keyword>
<feature type="domain" description="Sulfatase-modifying factor enzyme-like" evidence="4">
    <location>
        <begin position="187"/>
        <end position="334"/>
    </location>
</feature>
<evidence type="ECO:0000256" key="1">
    <source>
        <dbReference type="ARBA" id="ARBA00023002"/>
    </source>
</evidence>